<gene>
    <name evidence="1" type="ORF">F444_06622</name>
</gene>
<dbReference type="AlphaFoldDB" id="A0A081AHJ3"/>
<evidence type="ECO:0000313" key="1">
    <source>
        <dbReference type="EMBL" id="ETO78354.1"/>
    </source>
</evidence>
<proteinExistence type="predicted"/>
<name>A0A081AHJ3_PHYNI</name>
<dbReference type="EMBL" id="ANJA01001211">
    <property type="protein sequence ID" value="ETO78354.1"/>
    <property type="molecule type" value="Genomic_DNA"/>
</dbReference>
<sequence length="60" mass="6918">MKLICHVRMQTQQYHRVVPPSDDHLIVPVPRCFAADVWARGIFADNASSERSRYSSFTEP</sequence>
<dbReference type="Proteomes" id="UP000028582">
    <property type="component" value="Unassembled WGS sequence"/>
</dbReference>
<comment type="caution">
    <text evidence="1">The sequence shown here is derived from an EMBL/GenBank/DDBJ whole genome shotgun (WGS) entry which is preliminary data.</text>
</comment>
<reference evidence="1 2" key="1">
    <citation type="submission" date="2013-11" db="EMBL/GenBank/DDBJ databases">
        <title>The Genome Sequence of Phytophthora parasitica P1976.</title>
        <authorList>
            <consortium name="The Broad Institute Genomics Platform"/>
            <person name="Russ C."/>
            <person name="Tyler B."/>
            <person name="Panabieres F."/>
            <person name="Shan W."/>
            <person name="Tripathy S."/>
            <person name="Grunwald N."/>
            <person name="Machado M."/>
            <person name="Johnson C.S."/>
            <person name="Walker B."/>
            <person name="Young S."/>
            <person name="Zeng Q."/>
            <person name="Gargeya S."/>
            <person name="Fitzgerald M."/>
            <person name="Haas B."/>
            <person name="Abouelleil A."/>
            <person name="Allen A.W."/>
            <person name="Alvarado L."/>
            <person name="Arachchi H.M."/>
            <person name="Berlin A.M."/>
            <person name="Chapman S.B."/>
            <person name="Gainer-Dewar J."/>
            <person name="Goldberg J."/>
            <person name="Griggs A."/>
            <person name="Gujja S."/>
            <person name="Hansen M."/>
            <person name="Howarth C."/>
            <person name="Imamovic A."/>
            <person name="Ireland A."/>
            <person name="Larimer J."/>
            <person name="McCowan C."/>
            <person name="Murphy C."/>
            <person name="Pearson M."/>
            <person name="Poon T.W."/>
            <person name="Priest M."/>
            <person name="Roberts A."/>
            <person name="Saif S."/>
            <person name="Shea T."/>
            <person name="Sisk P."/>
            <person name="Sykes S."/>
            <person name="Wortman J."/>
            <person name="Nusbaum C."/>
            <person name="Birren B."/>
        </authorList>
    </citation>
    <scope>NUCLEOTIDE SEQUENCE [LARGE SCALE GENOMIC DNA]</scope>
    <source>
        <strain evidence="1 2">P1976</strain>
    </source>
</reference>
<accession>A0A081AHJ3</accession>
<evidence type="ECO:0000313" key="2">
    <source>
        <dbReference type="Proteomes" id="UP000028582"/>
    </source>
</evidence>
<protein>
    <submittedName>
        <fullName evidence="1">Uncharacterized protein</fullName>
    </submittedName>
</protein>
<organism evidence="1 2">
    <name type="scientific">Phytophthora nicotianae P1976</name>
    <dbReference type="NCBI Taxonomy" id="1317066"/>
    <lineage>
        <taxon>Eukaryota</taxon>
        <taxon>Sar</taxon>
        <taxon>Stramenopiles</taxon>
        <taxon>Oomycota</taxon>
        <taxon>Peronosporomycetes</taxon>
        <taxon>Peronosporales</taxon>
        <taxon>Peronosporaceae</taxon>
        <taxon>Phytophthora</taxon>
    </lineage>
</organism>